<dbReference type="Pfam" id="PF25598">
    <property type="entry name" value="ARM_PUB"/>
    <property type="match status" value="1"/>
</dbReference>
<protein>
    <recommendedName>
        <fullName evidence="3">U-box domain-containing protein</fullName>
    </recommendedName>
</protein>
<comment type="caution">
    <text evidence="4">The sequence shown here is derived from an EMBL/GenBank/DDBJ whole genome shotgun (WGS) entry which is preliminary data.</text>
</comment>
<proteinExistence type="predicted"/>
<evidence type="ECO:0000259" key="3">
    <source>
        <dbReference type="Pfam" id="PF25598"/>
    </source>
</evidence>
<evidence type="ECO:0000313" key="5">
    <source>
        <dbReference type="Proteomes" id="UP001318860"/>
    </source>
</evidence>
<dbReference type="EMBL" id="JABTTQ020001768">
    <property type="protein sequence ID" value="KAK6128309.1"/>
    <property type="molecule type" value="Genomic_DNA"/>
</dbReference>
<evidence type="ECO:0000313" key="4">
    <source>
        <dbReference type="EMBL" id="KAK6128309.1"/>
    </source>
</evidence>
<dbReference type="Pfam" id="PF00514">
    <property type="entry name" value="Arm"/>
    <property type="match status" value="1"/>
</dbReference>
<dbReference type="InterPro" id="IPR000225">
    <property type="entry name" value="Armadillo"/>
</dbReference>
<dbReference type="Gene3D" id="1.25.10.10">
    <property type="entry name" value="Leucine-rich Repeat Variant"/>
    <property type="match status" value="2"/>
</dbReference>
<dbReference type="PANTHER" id="PTHR46700">
    <property type="entry name" value="ARM REPEAT SUPERFAMILY PROTEIN"/>
    <property type="match status" value="1"/>
</dbReference>
<gene>
    <name evidence="4" type="ORF">DH2020_037944</name>
</gene>
<dbReference type="PROSITE" id="PS50176">
    <property type="entry name" value="ARM_REPEAT"/>
    <property type="match status" value="3"/>
</dbReference>
<reference evidence="4 5" key="1">
    <citation type="journal article" date="2021" name="Comput. Struct. Biotechnol. J.">
        <title>De novo genome assembly of the potent medicinal plant Rehmannia glutinosa using nanopore technology.</title>
        <authorList>
            <person name="Ma L."/>
            <person name="Dong C."/>
            <person name="Song C."/>
            <person name="Wang X."/>
            <person name="Zheng X."/>
            <person name="Niu Y."/>
            <person name="Chen S."/>
            <person name="Feng W."/>
        </authorList>
    </citation>
    <scope>NUCLEOTIDE SEQUENCE [LARGE SCALE GENOMIC DNA]</scope>
    <source>
        <strain evidence="4">DH-2019</strain>
    </source>
</reference>
<feature type="repeat" description="ARM" evidence="2">
    <location>
        <begin position="77"/>
        <end position="119"/>
    </location>
</feature>
<accession>A0ABR0V155</accession>
<evidence type="ECO:0000256" key="2">
    <source>
        <dbReference type="PROSITE-ProRule" id="PRU00259"/>
    </source>
</evidence>
<dbReference type="InterPro" id="IPR016024">
    <property type="entry name" value="ARM-type_fold"/>
</dbReference>
<keyword evidence="5" id="KW-1185">Reference proteome</keyword>
<keyword evidence="1" id="KW-0677">Repeat</keyword>
<evidence type="ECO:0000256" key="1">
    <source>
        <dbReference type="ARBA" id="ARBA00022737"/>
    </source>
</evidence>
<dbReference type="SMART" id="SM00185">
    <property type="entry name" value="ARM"/>
    <property type="match status" value="5"/>
</dbReference>
<name>A0ABR0V155_REHGL</name>
<dbReference type="InterPro" id="IPR011989">
    <property type="entry name" value="ARM-like"/>
</dbReference>
<dbReference type="InterPro" id="IPR058678">
    <property type="entry name" value="ARM_PUB"/>
</dbReference>
<dbReference type="PANTHER" id="PTHR46700:SF1">
    <property type="entry name" value="ARM REPEAT SUPERFAMILY PROTEIN"/>
    <property type="match status" value="1"/>
</dbReference>
<dbReference type="SUPFAM" id="SSF48371">
    <property type="entry name" value="ARM repeat"/>
    <property type="match status" value="1"/>
</dbReference>
<sequence>MAETLLFGEREAQILPARQIGKLNSKQKQRLAENGVISPLVLMLHNQDYESIEAALFALLNLAFGSERNKVGITKAGAIPAILKILQWQNESLMELALAALLILSSCSANKLEIASSGAIQLLLELLESRFPICESVSHQAKFDIISTLHNLSTVPQIIPSILISGGLITLIQLIYDSEKSSEFVEKAMALLESIVSSSDVALNQACEASIVIPMLVEAVEEGSAACQEHAVGILLLICKSCRERYRGMILKEGAMAGLLQLSVDGTWIAREKAKALILLLRDRNNGGSSSRVKHSKNVALEEVMRQIDRGERGGTCIQMVEEMIAKLRT</sequence>
<feature type="repeat" description="ARM" evidence="2">
    <location>
        <begin position="166"/>
        <end position="195"/>
    </location>
</feature>
<dbReference type="Proteomes" id="UP001318860">
    <property type="component" value="Unassembled WGS sequence"/>
</dbReference>
<feature type="repeat" description="ARM" evidence="2">
    <location>
        <begin position="35"/>
        <end position="77"/>
    </location>
</feature>
<organism evidence="4 5">
    <name type="scientific">Rehmannia glutinosa</name>
    <name type="common">Chinese foxglove</name>
    <dbReference type="NCBI Taxonomy" id="99300"/>
    <lineage>
        <taxon>Eukaryota</taxon>
        <taxon>Viridiplantae</taxon>
        <taxon>Streptophyta</taxon>
        <taxon>Embryophyta</taxon>
        <taxon>Tracheophyta</taxon>
        <taxon>Spermatophyta</taxon>
        <taxon>Magnoliopsida</taxon>
        <taxon>eudicotyledons</taxon>
        <taxon>Gunneridae</taxon>
        <taxon>Pentapetalae</taxon>
        <taxon>asterids</taxon>
        <taxon>lamiids</taxon>
        <taxon>Lamiales</taxon>
        <taxon>Orobanchaceae</taxon>
        <taxon>Rehmannieae</taxon>
        <taxon>Rehmannia</taxon>
    </lineage>
</organism>
<feature type="domain" description="U-box" evidence="3">
    <location>
        <begin position="144"/>
        <end position="284"/>
    </location>
</feature>